<dbReference type="Pfam" id="PF10934">
    <property type="entry name" value="Sheath_initiator"/>
    <property type="match status" value="1"/>
</dbReference>
<accession>A0A9D2LWS0</accession>
<dbReference type="InterPro" id="IPR020288">
    <property type="entry name" value="Sheath_initiator"/>
</dbReference>
<evidence type="ECO:0000313" key="2">
    <source>
        <dbReference type="Proteomes" id="UP000824214"/>
    </source>
</evidence>
<proteinExistence type="predicted"/>
<dbReference type="Proteomes" id="UP000824214">
    <property type="component" value="Unassembled WGS sequence"/>
</dbReference>
<evidence type="ECO:0000313" key="1">
    <source>
        <dbReference type="EMBL" id="HJB36556.1"/>
    </source>
</evidence>
<comment type="caution">
    <text evidence="1">The sequence shown here is derived from an EMBL/GenBank/DDBJ whole genome shotgun (WGS) entry which is preliminary data.</text>
</comment>
<sequence length="135" mass="15136">MPDVLIPIPIETVTDSEEQPSLTYRLDLDAGRIVGKVDNLEAVNQAIRKAIITPRFKCLIYDNQYGSEIEDAIIRNDASRDYIETAIEGFVKDALVPDSRILNLYNFAVEFKNDAAYISFSADTIFGTTTIEEVL</sequence>
<gene>
    <name evidence="1" type="ORF">H9942_00625</name>
</gene>
<organism evidence="1 2">
    <name type="scientific">Candidatus Acutalibacter ornithocaccae</name>
    <dbReference type="NCBI Taxonomy" id="2838416"/>
    <lineage>
        <taxon>Bacteria</taxon>
        <taxon>Bacillati</taxon>
        <taxon>Bacillota</taxon>
        <taxon>Clostridia</taxon>
        <taxon>Eubacteriales</taxon>
        <taxon>Acutalibacteraceae</taxon>
        <taxon>Acutalibacter</taxon>
    </lineage>
</organism>
<dbReference type="EMBL" id="DWXZ01000008">
    <property type="protein sequence ID" value="HJB36556.1"/>
    <property type="molecule type" value="Genomic_DNA"/>
</dbReference>
<reference evidence="1" key="2">
    <citation type="submission" date="2021-04" db="EMBL/GenBank/DDBJ databases">
        <authorList>
            <person name="Gilroy R."/>
        </authorList>
    </citation>
    <scope>NUCLEOTIDE SEQUENCE</scope>
    <source>
        <strain evidence="1">ChiBcolR8-3208</strain>
    </source>
</reference>
<dbReference type="AlphaFoldDB" id="A0A9D2LWS0"/>
<reference evidence="1" key="1">
    <citation type="journal article" date="2021" name="PeerJ">
        <title>Extensive microbial diversity within the chicken gut microbiome revealed by metagenomics and culture.</title>
        <authorList>
            <person name="Gilroy R."/>
            <person name="Ravi A."/>
            <person name="Getino M."/>
            <person name="Pursley I."/>
            <person name="Horton D.L."/>
            <person name="Alikhan N.F."/>
            <person name="Baker D."/>
            <person name="Gharbi K."/>
            <person name="Hall N."/>
            <person name="Watson M."/>
            <person name="Adriaenssens E.M."/>
            <person name="Foster-Nyarko E."/>
            <person name="Jarju S."/>
            <person name="Secka A."/>
            <person name="Antonio M."/>
            <person name="Oren A."/>
            <person name="Chaudhuri R.R."/>
            <person name="La Ragione R."/>
            <person name="Hildebrand F."/>
            <person name="Pallen M.J."/>
        </authorList>
    </citation>
    <scope>NUCLEOTIDE SEQUENCE</scope>
    <source>
        <strain evidence="1">ChiBcolR8-3208</strain>
    </source>
</reference>
<name>A0A9D2LWS0_9FIRM</name>
<protein>
    <submittedName>
        <fullName evidence="1">DUF2634 domain-containing protein</fullName>
    </submittedName>
</protein>